<dbReference type="EMBL" id="QWIM01001385">
    <property type="protein sequence ID" value="RMY26612.1"/>
    <property type="molecule type" value="Genomic_DNA"/>
</dbReference>
<gene>
    <name evidence="5" type="ORF">D0866_10746</name>
</gene>
<evidence type="ECO:0000256" key="1">
    <source>
        <dbReference type="ARBA" id="ARBA00005495"/>
    </source>
</evidence>
<dbReference type="AlphaFoldDB" id="A0A3M7AGM9"/>
<protein>
    <recommendedName>
        <fullName evidence="4">CENP-V/GFA domain-containing protein</fullName>
    </recommendedName>
</protein>
<accession>A0A3M7AGM9</accession>
<dbReference type="PANTHER" id="PTHR28620:SF1">
    <property type="entry name" value="CENP-V_GFA DOMAIN-CONTAINING PROTEIN"/>
    <property type="match status" value="1"/>
</dbReference>
<dbReference type="Proteomes" id="UP000276864">
    <property type="component" value="Unassembled WGS sequence"/>
</dbReference>
<proteinExistence type="inferred from homology"/>
<dbReference type="InterPro" id="IPR006913">
    <property type="entry name" value="CENP-V/GFA"/>
</dbReference>
<dbReference type="Pfam" id="PF04828">
    <property type="entry name" value="GFA"/>
    <property type="match status" value="1"/>
</dbReference>
<keyword evidence="3" id="KW-0862">Zinc</keyword>
<dbReference type="GO" id="GO:0016846">
    <property type="term" value="F:carbon-sulfur lyase activity"/>
    <property type="evidence" value="ECO:0007669"/>
    <property type="project" value="InterPro"/>
</dbReference>
<evidence type="ECO:0000256" key="2">
    <source>
        <dbReference type="ARBA" id="ARBA00022723"/>
    </source>
</evidence>
<keyword evidence="2" id="KW-0479">Metal-binding</keyword>
<feature type="domain" description="CENP-V/GFA" evidence="4">
    <location>
        <begin position="52"/>
        <end position="163"/>
    </location>
</feature>
<dbReference type="PROSITE" id="PS51891">
    <property type="entry name" value="CENP_V_GFA"/>
    <property type="match status" value="1"/>
</dbReference>
<dbReference type="GO" id="GO:0046872">
    <property type="term" value="F:metal ion binding"/>
    <property type="evidence" value="ECO:0007669"/>
    <property type="project" value="UniProtKB-KW"/>
</dbReference>
<evidence type="ECO:0000313" key="5">
    <source>
        <dbReference type="EMBL" id="RMY26612.1"/>
    </source>
</evidence>
<evidence type="ECO:0000256" key="3">
    <source>
        <dbReference type="ARBA" id="ARBA00022833"/>
    </source>
</evidence>
<comment type="caution">
    <text evidence="5">The sequence shown here is derived from an EMBL/GenBank/DDBJ whole genome shotgun (WGS) entry which is preliminary data.</text>
</comment>
<name>A0A3M7AGM9_HORWE</name>
<comment type="similarity">
    <text evidence="1">Belongs to the Gfa family.</text>
</comment>
<sequence length="163" mass="18816">MSCQTTSTLDLRNGYILNRWLHIEPEPPSQIRTLSHSSPLDPSTNIKQDLKMHATCHCSAITITAKPPTRRMLECQCSVCYRYGAIWAYYPLDEIAIAKKDGIDTRTYAWSKKNIEFHACGNCHCLMYWYPTDPERIKKMAINARMVVEREDLEGVEIFKEGK</sequence>
<organism evidence="5 6">
    <name type="scientific">Hortaea werneckii</name>
    <name type="common">Black yeast</name>
    <name type="synonym">Cladosporium werneckii</name>
    <dbReference type="NCBI Taxonomy" id="91943"/>
    <lineage>
        <taxon>Eukaryota</taxon>
        <taxon>Fungi</taxon>
        <taxon>Dikarya</taxon>
        <taxon>Ascomycota</taxon>
        <taxon>Pezizomycotina</taxon>
        <taxon>Dothideomycetes</taxon>
        <taxon>Dothideomycetidae</taxon>
        <taxon>Mycosphaerellales</taxon>
        <taxon>Teratosphaeriaceae</taxon>
        <taxon>Hortaea</taxon>
    </lineage>
</organism>
<dbReference type="SUPFAM" id="SSF51316">
    <property type="entry name" value="Mss4-like"/>
    <property type="match status" value="1"/>
</dbReference>
<evidence type="ECO:0000259" key="4">
    <source>
        <dbReference type="PROSITE" id="PS51891"/>
    </source>
</evidence>
<reference evidence="5 6" key="1">
    <citation type="journal article" date="2018" name="BMC Genomics">
        <title>Genomic evidence for intraspecific hybridization in a clonal and extremely halotolerant yeast.</title>
        <authorList>
            <person name="Gostincar C."/>
            <person name="Stajich J.E."/>
            <person name="Zupancic J."/>
            <person name="Zalar P."/>
            <person name="Gunde-Cimerman N."/>
        </authorList>
    </citation>
    <scope>NUCLEOTIDE SEQUENCE [LARGE SCALE GENOMIC DNA]</scope>
    <source>
        <strain evidence="5 6">EXF-6651</strain>
    </source>
</reference>
<dbReference type="InterPro" id="IPR011057">
    <property type="entry name" value="Mss4-like_sf"/>
</dbReference>
<dbReference type="Gene3D" id="2.170.150.70">
    <property type="match status" value="1"/>
</dbReference>
<dbReference type="InterPro" id="IPR052355">
    <property type="entry name" value="CENP-V-like"/>
</dbReference>
<dbReference type="PANTHER" id="PTHR28620">
    <property type="entry name" value="CENTROMERE PROTEIN V"/>
    <property type="match status" value="1"/>
</dbReference>
<evidence type="ECO:0000313" key="6">
    <source>
        <dbReference type="Proteomes" id="UP000276864"/>
    </source>
</evidence>